<dbReference type="EMBL" id="JACVVK020000255">
    <property type="protein sequence ID" value="KAK7481878.1"/>
    <property type="molecule type" value="Genomic_DNA"/>
</dbReference>
<dbReference type="AlphaFoldDB" id="A0ABD0K478"/>
<evidence type="ECO:0000256" key="1">
    <source>
        <dbReference type="SAM" id="MobiDB-lite"/>
    </source>
</evidence>
<evidence type="ECO:0000313" key="3">
    <source>
        <dbReference type="Proteomes" id="UP001519460"/>
    </source>
</evidence>
<organism evidence="2 3">
    <name type="scientific">Batillaria attramentaria</name>
    <dbReference type="NCBI Taxonomy" id="370345"/>
    <lineage>
        <taxon>Eukaryota</taxon>
        <taxon>Metazoa</taxon>
        <taxon>Spiralia</taxon>
        <taxon>Lophotrochozoa</taxon>
        <taxon>Mollusca</taxon>
        <taxon>Gastropoda</taxon>
        <taxon>Caenogastropoda</taxon>
        <taxon>Sorbeoconcha</taxon>
        <taxon>Cerithioidea</taxon>
        <taxon>Batillariidae</taxon>
        <taxon>Batillaria</taxon>
    </lineage>
</organism>
<sequence>MNVQHNLCKKACNISKGCKNKVLQTEGDEDEQPNDATGHVDSSGKSNSDDSCGVQWKRCKRQRQLFWSGKHGPQSSKTSMQAWHHTGVMRSAKRCSQFSLASLALRLHFPRLAHVLGSIKWHKEEGCWMLHTALRQCFPTPQHTPAFNYMHISVRLTAQQV</sequence>
<proteinExistence type="predicted"/>
<dbReference type="Proteomes" id="UP001519460">
    <property type="component" value="Unassembled WGS sequence"/>
</dbReference>
<keyword evidence="3" id="KW-1185">Reference proteome</keyword>
<name>A0ABD0K478_9CAEN</name>
<feature type="region of interest" description="Disordered" evidence="1">
    <location>
        <begin position="26"/>
        <end position="53"/>
    </location>
</feature>
<protein>
    <submittedName>
        <fullName evidence="2">Uncharacterized protein</fullName>
    </submittedName>
</protein>
<reference evidence="2 3" key="1">
    <citation type="journal article" date="2023" name="Sci. Data">
        <title>Genome assembly of the Korean intertidal mud-creeper Batillaria attramentaria.</title>
        <authorList>
            <person name="Patra A.K."/>
            <person name="Ho P.T."/>
            <person name="Jun S."/>
            <person name="Lee S.J."/>
            <person name="Kim Y."/>
            <person name="Won Y.J."/>
        </authorList>
    </citation>
    <scope>NUCLEOTIDE SEQUENCE [LARGE SCALE GENOMIC DNA]</scope>
    <source>
        <strain evidence="2">Wonlab-2016</strain>
    </source>
</reference>
<comment type="caution">
    <text evidence="2">The sequence shown here is derived from an EMBL/GenBank/DDBJ whole genome shotgun (WGS) entry which is preliminary data.</text>
</comment>
<gene>
    <name evidence="2" type="ORF">BaRGS_00026904</name>
</gene>
<accession>A0ABD0K478</accession>
<evidence type="ECO:0000313" key="2">
    <source>
        <dbReference type="EMBL" id="KAK7481878.1"/>
    </source>
</evidence>